<reference evidence="1" key="1">
    <citation type="submission" date="2021-01" db="EMBL/GenBank/DDBJ databases">
        <title>Phytophthora aleatoria, a newly-described species from Pinus radiata is distinct from Phytophthora cactorum isolates based on comparative genomics.</title>
        <authorList>
            <person name="Mcdougal R."/>
            <person name="Panda P."/>
            <person name="Williams N."/>
            <person name="Studholme D.J."/>
        </authorList>
    </citation>
    <scope>NUCLEOTIDE SEQUENCE</scope>
    <source>
        <strain evidence="1">NZFS 3830</strain>
    </source>
</reference>
<proteinExistence type="predicted"/>
<dbReference type="Proteomes" id="UP000688947">
    <property type="component" value="Unassembled WGS sequence"/>
</dbReference>
<gene>
    <name evidence="1" type="ORF">JG687_00019006</name>
</gene>
<comment type="caution">
    <text evidence="1">The sequence shown here is derived from an EMBL/GenBank/DDBJ whole genome shotgun (WGS) entry which is preliminary data.</text>
</comment>
<dbReference type="VEuPathDB" id="FungiDB:PC110_g22024"/>
<organism evidence="1 2">
    <name type="scientific">Phytophthora cactorum</name>
    <dbReference type="NCBI Taxonomy" id="29920"/>
    <lineage>
        <taxon>Eukaryota</taxon>
        <taxon>Sar</taxon>
        <taxon>Stramenopiles</taxon>
        <taxon>Oomycota</taxon>
        <taxon>Peronosporomycetes</taxon>
        <taxon>Peronosporales</taxon>
        <taxon>Peronosporaceae</taxon>
        <taxon>Phytophthora</taxon>
    </lineage>
</organism>
<evidence type="ECO:0000313" key="1">
    <source>
        <dbReference type="EMBL" id="KAG6942545.1"/>
    </source>
</evidence>
<accession>A0A8T1TP37</accession>
<name>A0A8T1TP37_9STRA</name>
<dbReference type="OrthoDB" id="127247at2759"/>
<sequence length="218" mass="25229">MEDDHTKTLEEENQQLRGQIENLQRRRRLVSTVRPPKENVWNVALVYFRVFRNGLQSRTQSSRNQFEFLKATMAPDMVFNTGRGPEAMTRTWKCISLWFQDAELELEGMEKGPTGSLIAATTTRVTVTERTLRNVFPHLWVKSGKYKELAEKLLGQRIVMRGSIQFDWDSTHRRVRSVIAQSDLLRPMLGIVGSLEDVTQVFDKAIISPDFQWRSSAN</sequence>
<dbReference type="EMBL" id="JAENGZ010002932">
    <property type="protein sequence ID" value="KAG6942545.1"/>
    <property type="molecule type" value="Genomic_DNA"/>
</dbReference>
<protein>
    <submittedName>
        <fullName evidence="1">Uncharacterized protein</fullName>
    </submittedName>
</protein>
<evidence type="ECO:0000313" key="2">
    <source>
        <dbReference type="Proteomes" id="UP000688947"/>
    </source>
</evidence>
<dbReference type="AlphaFoldDB" id="A0A8T1TP37"/>